<gene>
    <name evidence="1" type="ORF">EZS28_006423</name>
</gene>
<protein>
    <submittedName>
        <fullName evidence="1">Uncharacterized protein</fullName>
    </submittedName>
</protein>
<name>A0A5J4WTC8_9EUKA</name>
<evidence type="ECO:0000313" key="2">
    <source>
        <dbReference type="Proteomes" id="UP000324800"/>
    </source>
</evidence>
<comment type="caution">
    <text evidence="1">The sequence shown here is derived from an EMBL/GenBank/DDBJ whole genome shotgun (WGS) entry which is preliminary data.</text>
</comment>
<reference evidence="1 2" key="1">
    <citation type="submission" date="2019-03" db="EMBL/GenBank/DDBJ databases">
        <title>Single cell metagenomics reveals metabolic interactions within the superorganism composed of flagellate Streblomastix strix and complex community of Bacteroidetes bacteria on its surface.</title>
        <authorList>
            <person name="Treitli S.C."/>
            <person name="Kolisko M."/>
            <person name="Husnik F."/>
            <person name="Keeling P."/>
            <person name="Hampl V."/>
        </authorList>
    </citation>
    <scope>NUCLEOTIDE SEQUENCE [LARGE SCALE GENOMIC DNA]</scope>
    <source>
        <strain evidence="1">ST1C</strain>
    </source>
</reference>
<evidence type="ECO:0000313" key="1">
    <source>
        <dbReference type="EMBL" id="KAA6398053.1"/>
    </source>
</evidence>
<accession>A0A5J4WTC8</accession>
<organism evidence="1 2">
    <name type="scientific">Streblomastix strix</name>
    <dbReference type="NCBI Taxonomy" id="222440"/>
    <lineage>
        <taxon>Eukaryota</taxon>
        <taxon>Metamonada</taxon>
        <taxon>Preaxostyla</taxon>
        <taxon>Oxymonadida</taxon>
        <taxon>Streblomastigidae</taxon>
        <taxon>Streblomastix</taxon>
    </lineage>
</organism>
<dbReference type="EMBL" id="SNRW01001044">
    <property type="protein sequence ID" value="KAA6398053.1"/>
    <property type="molecule type" value="Genomic_DNA"/>
</dbReference>
<sequence length="265" mass="30847">MISPEKPDIVYLVQKPTEDAIFNYKKFNPYEALAQTANGQMFDCFADQDVVSAPSDLYHSFTFENLNYSDKGCGFYGRSDVNVFAKTILFQATKVTKTLYPNKYMLAWKLTTDDSFMRGQNSSKLVARTNTQVIQNGNLTKGVLESTDINKDQNQNDLKQFIAMRYYPDITKASIIPMLHYLCDAFMRITFDNNRDPQVLNIDVRRYYWRNWHHFQKSQINDQISPELVIMIIGILHLSQNVHCFQRMKMTIGKDPLQLVEYDIP</sequence>
<dbReference type="Proteomes" id="UP000324800">
    <property type="component" value="Unassembled WGS sequence"/>
</dbReference>
<proteinExistence type="predicted"/>
<dbReference type="AlphaFoldDB" id="A0A5J4WTC8"/>